<dbReference type="Proteomes" id="UP000244722">
    <property type="component" value="Unassembled WGS sequence"/>
</dbReference>
<dbReference type="STRING" id="42251.A0A2T6ZQA0"/>
<feature type="transmembrane region" description="Helical" evidence="1">
    <location>
        <begin position="51"/>
        <end position="71"/>
    </location>
</feature>
<protein>
    <submittedName>
        <fullName evidence="2">Uncharacterized protein</fullName>
    </submittedName>
</protein>
<name>A0A2T6ZQA0_TUBBO</name>
<organism evidence="2 3">
    <name type="scientific">Tuber borchii</name>
    <name type="common">White truffle</name>
    <dbReference type="NCBI Taxonomy" id="42251"/>
    <lineage>
        <taxon>Eukaryota</taxon>
        <taxon>Fungi</taxon>
        <taxon>Dikarya</taxon>
        <taxon>Ascomycota</taxon>
        <taxon>Pezizomycotina</taxon>
        <taxon>Pezizomycetes</taxon>
        <taxon>Pezizales</taxon>
        <taxon>Tuberaceae</taxon>
        <taxon>Tuber</taxon>
    </lineage>
</organism>
<accession>A0A2T6ZQA0</accession>
<reference evidence="2 3" key="1">
    <citation type="submission" date="2017-04" db="EMBL/GenBank/DDBJ databases">
        <title>Draft genome sequence of Tuber borchii Vittad., a whitish edible truffle.</title>
        <authorList>
            <consortium name="DOE Joint Genome Institute"/>
            <person name="Murat C."/>
            <person name="Kuo A."/>
            <person name="Barry K.W."/>
            <person name="Clum A."/>
            <person name="Dockter R.B."/>
            <person name="Fauchery L."/>
            <person name="Iotti M."/>
            <person name="Kohler A."/>
            <person name="Labutti K."/>
            <person name="Lindquist E.A."/>
            <person name="Lipzen A."/>
            <person name="Ohm R.A."/>
            <person name="Wang M."/>
            <person name="Grigoriev I.V."/>
            <person name="Zambonelli A."/>
            <person name="Martin F.M."/>
        </authorList>
    </citation>
    <scope>NUCLEOTIDE SEQUENCE [LARGE SCALE GENOMIC DNA]</scope>
    <source>
        <strain evidence="2 3">Tbo3840</strain>
    </source>
</reference>
<comment type="caution">
    <text evidence="2">The sequence shown here is derived from an EMBL/GenBank/DDBJ whole genome shotgun (WGS) entry which is preliminary data.</text>
</comment>
<proteinExistence type="predicted"/>
<keyword evidence="3" id="KW-1185">Reference proteome</keyword>
<dbReference type="EMBL" id="NESQ01000145">
    <property type="protein sequence ID" value="PUU77663.1"/>
    <property type="molecule type" value="Genomic_DNA"/>
</dbReference>
<feature type="transmembrane region" description="Helical" evidence="1">
    <location>
        <begin position="186"/>
        <end position="206"/>
    </location>
</feature>
<dbReference type="OrthoDB" id="5377073at2759"/>
<feature type="transmembrane region" description="Helical" evidence="1">
    <location>
        <begin position="131"/>
        <end position="152"/>
    </location>
</feature>
<feature type="transmembrane region" description="Helical" evidence="1">
    <location>
        <begin position="92"/>
        <end position="111"/>
    </location>
</feature>
<gene>
    <name evidence="2" type="ORF">B9Z19DRAFT_1127977</name>
</gene>
<keyword evidence="1" id="KW-1133">Transmembrane helix</keyword>
<evidence type="ECO:0000313" key="3">
    <source>
        <dbReference type="Proteomes" id="UP000244722"/>
    </source>
</evidence>
<dbReference type="AlphaFoldDB" id="A0A2T6ZQA0"/>
<keyword evidence="1" id="KW-0812">Transmembrane</keyword>
<evidence type="ECO:0000256" key="1">
    <source>
        <dbReference type="SAM" id="Phobius"/>
    </source>
</evidence>
<keyword evidence="1" id="KW-0472">Membrane</keyword>
<evidence type="ECO:0000313" key="2">
    <source>
        <dbReference type="EMBL" id="PUU77663.1"/>
    </source>
</evidence>
<sequence length="250" mass="27443">MNLKNCMFHPTTAVILPLITKLPMNSVREFINLVSPQQYLNYFQRTNQAKMLFAVVKLCISLLIPTSLYVLGSQIYLLSTIRQLDPLLRTNCALSLTTSILTALFLAIWFLARMNKSTPLRPPSSGKRLAFLLSLSSTILWIAAVFSGVRIAKRQVGCLSASAASSVMSEGNEAWRFGTACRLQRAGVAFAFLGFLGSLIVLGAMVEISDRPFGGVSADERITAVAEKFREALMDLRAEEGDGEGEKEEV</sequence>